<evidence type="ECO:0000313" key="3">
    <source>
        <dbReference type="EMBL" id="MDH6064562.1"/>
    </source>
</evidence>
<dbReference type="InterPro" id="IPR000782">
    <property type="entry name" value="FAS1_domain"/>
</dbReference>
<name>A0AA43H0A4_9CYAN</name>
<accession>A0AA43H0A4</accession>
<comment type="caution">
    <text evidence="3">The sequence shown here is derived from an EMBL/GenBank/DDBJ whole genome shotgun (WGS) entry which is preliminary data.</text>
</comment>
<dbReference type="InterPro" id="IPR001119">
    <property type="entry name" value="SLH_dom"/>
</dbReference>
<dbReference type="PROSITE" id="PS50213">
    <property type="entry name" value="FAS1"/>
    <property type="match status" value="1"/>
</dbReference>
<feature type="domain" description="FAS1" evidence="1">
    <location>
        <begin position="254"/>
        <end position="387"/>
    </location>
</feature>
<sequence>MINFWSFSLASTTLLTWGVTFATINPMIVSAQTRVSTTPSSTLAVNLSDISSDYWASPFIQALAERNIISGFPDGTFRPNQPVSRAEFAAMIQRAFNQDTVRRINPEGFADVPAGFWASSAIEEAYETGFMSGYPGNLFLPNQQIRKVEAVVALTNGLRLQPTDNASAIVNTYYRDASAIPKYALDDIAAATEANIVVNYPNVNRINPLDPLTRAEASAILYQALVKQGQMQALSSNVAATNYIIGASEKAQTAQDIVSIAASSEFFTNFTSLLQTASLAGILQQPGPYTVFAPTDEAFAALPPGTLQELQQPENRQLLIQILRYHVVPGKLTANQLSSGKLRTFDDVPVDIKVDRATNEIAVNDANVIQPNIQASNGVIHVINEVLIPPNLGVSQQPPTVPAPEIEPVTTTRRRASYIGVAGNIGIGGNSALSESNYGVISKIGLANTISVRPSVIFGDDTLFLLPVSLDFSPRLASDPLTGQQISISPFLGVGVAIETGGDSDVGFLLTGGVDLPLGGRFTAAGTVNAAFLNSTDFGLLLGIGYNF</sequence>
<dbReference type="Pfam" id="PF00395">
    <property type="entry name" value="SLH"/>
    <property type="match status" value="3"/>
</dbReference>
<dbReference type="EMBL" id="JANQDL010000084">
    <property type="protein sequence ID" value="MDH6064562.1"/>
    <property type="molecule type" value="Genomic_DNA"/>
</dbReference>
<dbReference type="GO" id="GO:0005615">
    <property type="term" value="C:extracellular space"/>
    <property type="evidence" value="ECO:0007669"/>
    <property type="project" value="TreeGrafter"/>
</dbReference>
<evidence type="ECO:0000313" key="4">
    <source>
        <dbReference type="Proteomes" id="UP001159370"/>
    </source>
</evidence>
<dbReference type="FunFam" id="2.30.180.10:FF:000014">
    <property type="entry name" value="Stabilin 1"/>
    <property type="match status" value="1"/>
</dbReference>
<dbReference type="Proteomes" id="UP001159370">
    <property type="component" value="Unassembled WGS sequence"/>
</dbReference>
<dbReference type="InterPro" id="IPR050904">
    <property type="entry name" value="Adhesion/Biosynth-related"/>
</dbReference>
<dbReference type="GeneID" id="83684224"/>
<gene>
    <name evidence="3" type="ORF">NWP23_12445</name>
</gene>
<evidence type="ECO:0000259" key="1">
    <source>
        <dbReference type="PROSITE" id="PS50213"/>
    </source>
</evidence>
<protein>
    <submittedName>
        <fullName evidence="3">S-layer homology domain-containing protein</fullName>
    </submittedName>
</protein>
<dbReference type="PANTHER" id="PTHR10900:SF77">
    <property type="entry name" value="FI19380P1"/>
    <property type="match status" value="1"/>
</dbReference>
<dbReference type="AlphaFoldDB" id="A0AA43H0A4"/>
<dbReference type="InterPro" id="IPR036378">
    <property type="entry name" value="FAS1_dom_sf"/>
</dbReference>
<feature type="domain" description="SLH" evidence="2">
    <location>
        <begin position="43"/>
        <end position="106"/>
    </location>
</feature>
<dbReference type="PROSITE" id="PS51272">
    <property type="entry name" value="SLH"/>
    <property type="match status" value="3"/>
</dbReference>
<dbReference type="Pfam" id="PF02469">
    <property type="entry name" value="Fasciclin"/>
    <property type="match status" value="1"/>
</dbReference>
<evidence type="ECO:0000259" key="2">
    <source>
        <dbReference type="PROSITE" id="PS51272"/>
    </source>
</evidence>
<dbReference type="SMART" id="SM00554">
    <property type="entry name" value="FAS1"/>
    <property type="match status" value="1"/>
</dbReference>
<feature type="domain" description="SLH" evidence="2">
    <location>
        <begin position="109"/>
        <end position="168"/>
    </location>
</feature>
<dbReference type="SUPFAM" id="SSF82153">
    <property type="entry name" value="FAS1 domain"/>
    <property type="match status" value="1"/>
</dbReference>
<proteinExistence type="predicted"/>
<dbReference type="Gene3D" id="2.30.180.10">
    <property type="entry name" value="FAS1 domain"/>
    <property type="match status" value="1"/>
</dbReference>
<dbReference type="PANTHER" id="PTHR10900">
    <property type="entry name" value="PERIOSTIN-RELATED"/>
    <property type="match status" value="1"/>
</dbReference>
<organism evidence="3 4">
    <name type="scientific">Umezakia ovalisporum FSS-62</name>
    <dbReference type="NCBI Taxonomy" id="2971776"/>
    <lineage>
        <taxon>Bacteria</taxon>
        <taxon>Bacillati</taxon>
        <taxon>Cyanobacteriota</taxon>
        <taxon>Cyanophyceae</taxon>
        <taxon>Nostocales</taxon>
        <taxon>Nodulariaceae</taxon>
        <taxon>Umezakia</taxon>
    </lineage>
</organism>
<feature type="domain" description="SLH" evidence="2">
    <location>
        <begin position="171"/>
        <end position="235"/>
    </location>
</feature>
<reference evidence="3 4" key="1">
    <citation type="journal article" date="2023" name="J. Phycol.">
        <title>Chrysosporum ovalisporum is synonymous with the true-branching cyanobacterium Umezakia natans (Nostocales/Aphanizomenonaceae).</title>
        <authorList>
            <person name="McGregor G.B."/>
            <person name="Sendall B.C."/>
            <person name="Niiyama Y."/>
            <person name="Tuji A."/>
            <person name="Willis A."/>
        </authorList>
    </citation>
    <scope>NUCLEOTIDE SEQUENCE [LARGE SCALE GENOMIC DNA]</scope>
    <source>
        <strain evidence="3 4">FSS-62</strain>
    </source>
</reference>
<dbReference type="RefSeq" id="WP_280657086.1">
    <property type="nucleotide sequence ID" value="NZ_JANQDL010000084.1"/>
</dbReference>